<dbReference type="Pfam" id="PF00908">
    <property type="entry name" value="dTDP_sugar_isom"/>
    <property type="match status" value="1"/>
</dbReference>
<dbReference type="InterPro" id="IPR014710">
    <property type="entry name" value="RmlC-like_jellyroll"/>
</dbReference>
<accession>A0A561WBT7</accession>
<dbReference type="OrthoDB" id="9803892at2"/>
<evidence type="ECO:0000256" key="2">
    <source>
        <dbReference type="PIRSR" id="PIRSR600888-1"/>
    </source>
</evidence>
<evidence type="ECO:0000256" key="1">
    <source>
        <dbReference type="ARBA" id="ARBA00010154"/>
    </source>
</evidence>
<dbReference type="AlphaFoldDB" id="A0A561WBT7"/>
<dbReference type="GO" id="GO:0008830">
    <property type="term" value="F:dTDP-4-dehydrorhamnose 3,5-epimerase activity"/>
    <property type="evidence" value="ECO:0007669"/>
    <property type="project" value="InterPro"/>
</dbReference>
<dbReference type="GO" id="GO:0019305">
    <property type="term" value="P:dTDP-rhamnose biosynthetic process"/>
    <property type="evidence" value="ECO:0007669"/>
    <property type="project" value="TreeGrafter"/>
</dbReference>
<comment type="caution">
    <text evidence="4">The sequence shown here is derived from an EMBL/GenBank/DDBJ whole genome shotgun (WGS) entry which is preliminary data.</text>
</comment>
<feature type="site" description="Participates in a stacking interaction with the thymidine ring of dTDP-4-oxo-6-deoxyglucose" evidence="3">
    <location>
        <position position="141"/>
    </location>
</feature>
<dbReference type="EMBL" id="VIWY01000003">
    <property type="protein sequence ID" value="TWG21315.1"/>
    <property type="molecule type" value="Genomic_DNA"/>
</dbReference>
<sequence length="189" mass="19622">MRTTSSIPLRAEPTAIPGLLMLTMRQAVDARGTVREFFRASALAEIGGPAGPWQQITLTSTAPGVIRGLHGEQVTKLVTVASGTAFGVYVDARPGSVARGKVVTVELRPGTQVLVPPGVCSGLQATGGEAAEYLYAADREWQPGQPHIGVHPLDPALGVSWPIPVAADDTTRLSVRDAAQPTLAEALAG</sequence>
<reference evidence="4 5" key="1">
    <citation type="submission" date="2019-06" db="EMBL/GenBank/DDBJ databases">
        <title>Sequencing the genomes of 1000 actinobacteria strains.</title>
        <authorList>
            <person name="Klenk H.-P."/>
        </authorList>
    </citation>
    <scope>NUCLEOTIDE SEQUENCE [LARGE SCALE GENOMIC DNA]</scope>
    <source>
        <strain evidence="4 5">DSM 43866</strain>
    </source>
</reference>
<proteinExistence type="inferred from homology"/>
<dbReference type="GO" id="GO:0005829">
    <property type="term" value="C:cytosol"/>
    <property type="evidence" value="ECO:0007669"/>
    <property type="project" value="TreeGrafter"/>
</dbReference>
<dbReference type="GO" id="GO:0000271">
    <property type="term" value="P:polysaccharide biosynthetic process"/>
    <property type="evidence" value="ECO:0007669"/>
    <property type="project" value="TreeGrafter"/>
</dbReference>
<dbReference type="PANTHER" id="PTHR21047:SF2">
    <property type="entry name" value="THYMIDINE DIPHOSPHO-4-KETO-RHAMNOSE 3,5-EPIMERASE"/>
    <property type="match status" value="1"/>
</dbReference>
<gene>
    <name evidence="4" type="ORF">FHX34_103853</name>
</gene>
<dbReference type="SUPFAM" id="SSF51182">
    <property type="entry name" value="RmlC-like cupins"/>
    <property type="match status" value="1"/>
</dbReference>
<name>A0A561WBT7_ACTTI</name>
<evidence type="ECO:0000313" key="5">
    <source>
        <dbReference type="Proteomes" id="UP000320239"/>
    </source>
</evidence>
<evidence type="ECO:0000313" key="4">
    <source>
        <dbReference type="EMBL" id="TWG21315.1"/>
    </source>
</evidence>
<organism evidence="4 5">
    <name type="scientific">Actinoplanes teichomyceticus</name>
    <dbReference type="NCBI Taxonomy" id="1867"/>
    <lineage>
        <taxon>Bacteria</taxon>
        <taxon>Bacillati</taxon>
        <taxon>Actinomycetota</taxon>
        <taxon>Actinomycetes</taxon>
        <taxon>Micromonosporales</taxon>
        <taxon>Micromonosporaceae</taxon>
        <taxon>Actinoplanes</taxon>
    </lineage>
</organism>
<protein>
    <submittedName>
        <fullName evidence="4">dTDP-4-dehydrorhamnose 3,5-epimerase</fullName>
    </submittedName>
</protein>
<feature type="active site" description="Proton donor" evidence="2">
    <location>
        <position position="135"/>
    </location>
</feature>
<dbReference type="InterPro" id="IPR000888">
    <property type="entry name" value="RmlC-like"/>
</dbReference>
<keyword evidence="5" id="KW-1185">Reference proteome</keyword>
<comment type="similarity">
    <text evidence="1">Belongs to the dTDP-4-dehydrorhamnose 3,5-epimerase family.</text>
</comment>
<evidence type="ECO:0000256" key="3">
    <source>
        <dbReference type="PIRSR" id="PIRSR600888-3"/>
    </source>
</evidence>
<dbReference type="Gene3D" id="2.60.120.10">
    <property type="entry name" value="Jelly Rolls"/>
    <property type="match status" value="1"/>
</dbReference>
<dbReference type="InterPro" id="IPR011051">
    <property type="entry name" value="RmlC_Cupin_sf"/>
</dbReference>
<dbReference type="PANTHER" id="PTHR21047">
    <property type="entry name" value="DTDP-6-DEOXY-D-GLUCOSE-3,5 EPIMERASE"/>
    <property type="match status" value="1"/>
</dbReference>
<dbReference type="Proteomes" id="UP000320239">
    <property type="component" value="Unassembled WGS sequence"/>
</dbReference>
<dbReference type="RefSeq" id="WP_122979948.1">
    <property type="nucleotide sequence ID" value="NZ_BOMX01000150.1"/>
</dbReference>
<feature type="active site" description="Proton acceptor" evidence="2">
    <location>
        <position position="70"/>
    </location>
</feature>